<dbReference type="InterPro" id="IPR001940">
    <property type="entry name" value="Peptidase_S1C"/>
</dbReference>
<feature type="active site" description="Charge relay system" evidence="14">
    <location>
        <position position="249"/>
    </location>
</feature>
<evidence type="ECO:0000256" key="8">
    <source>
        <dbReference type="ARBA" id="ARBA00022737"/>
    </source>
</evidence>
<dbReference type="SUPFAM" id="SSF50494">
    <property type="entry name" value="Trypsin-like serine proteases"/>
    <property type="match status" value="1"/>
</dbReference>
<dbReference type="EMBL" id="BOPV01000001">
    <property type="protein sequence ID" value="GIL41101.1"/>
    <property type="molecule type" value="Genomic_DNA"/>
</dbReference>
<feature type="signal peptide" evidence="17">
    <location>
        <begin position="1"/>
        <end position="34"/>
    </location>
</feature>
<accession>A0A8S8XGK2</accession>
<sequence length="522" mass="54669">MQSAVIVPANRARRGLMAVAALAFLATATVPAPAAAQRAPDSFADLAEKLSPAVVNISTTSTPKAQGQGPQGGEEGAPAPRRRAPQQQPGQRGDQQSPFPPGSPFDEFFKDFFERGPNPTPRRVASLGSGFIIDAAKGYVITNNHVIDGADEIKVTLHNNKTLTAKLVGKDERADVAVLQVPADKELVALNWGNSDTMRVGDWVVAVGNPFGLGGSVTAGIVSARARGLPGAAYDDFIQTDASINKGNSGGPLVNLKGEVIGINTAIYSPTGGSVGIGFAQSTTIVKPVVDQIIQYGKAKRGWLGVRVQSIQDDMTESLGLKQTRGALVASVQPNSPAAAAGIQPRDVITEFDGKDVTDNARLPRLVAAAQIDKSVAVKVLRDGKEKTIQVKVAEMPADIDVADANEREGKPAPAKNAEPIEQLGLSVASLTPELRRQYQLSEQSNGVVITSVKSGSAAEEKGMRPGDVLVEVDQGQVASPKDVQARIEQARQSGKKSVLMLRERGGDQGYIAVPLAAKAKG</sequence>
<evidence type="ECO:0000256" key="12">
    <source>
        <dbReference type="ARBA" id="ARBA00023016"/>
    </source>
</evidence>
<feature type="region of interest" description="Disordered" evidence="16">
    <location>
        <begin position="59"/>
        <end position="114"/>
    </location>
</feature>
<organism evidence="19 20">
    <name type="scientific">Roseiterribacter gracilis</name>
    <dbReference type="NCBI Taxonomy" id="2812848"/>
    <lineage>
        <taxon>Bacteria</taxon>
        <taxon>Pseudomonadati</taxon>
        <taxon>Pseudomonadota</taxon>
        <taxon>Alphaproteobacteria</taxon>
        <taxon>Rhodospirillales</taxon>
        <taxon>Roseiterribacteraceae</taxon>
        <taxon>Roseiterribacter</taxon>
    </lineage>
</organism>
<evidence type="ECO:0000313" key="20">
    <source>
        <dbReference type="Proteomes" id="UP000681075"/>
    </source>
</evidence>
<dbReference type="Pfam" id="PF13365">
    <property type="entry name" value="Trypsin_2"/>
    <property type="match status" value="1"/>
</dbReference>
<dbReference type="InterPro" id="IPR011782">
    <property type="entry name" value="Pept_S1C_Do"/>
</dbReference>
<evidence type="ECO:0000256" key="10">
    <source>
        <dbReference type="ARBA" id="ARBA00022801"/>
    </source>
</evidence>
<dbReference type="PROSITE" id="PS50106">
    <property type="entry name" value="PDZ"/>
    <property type="match status" value="2"/>
</dbReference>
<feature type="binding site" evidence="15">
    <location>
        <position position="145"/>
    </location>
    <ligand>
        <name>substrate</name>
    </ligand>
</feature>
<evidence type="ECO:0000256" key="6">
    <source>
        <dbReference type="ARBA" id="ARBA00022670"/>
    </source>
</evidence>
<keyword evidence="12" id="KW-0346">Stress response</keyword>
<proteinExistence type="inferred from homology"/>
<keyword evidence="9" id="KW-0574">Periplasm</keyword>
<dbReference type="Pfam" id="PF13180">
    <property type="entry name" value="PDZ_2"/>
    <property type="match status" value="1"/>
</dbReference>
<feature type="active site" description="Charge relay system" evidence="14">
    <location>
        <position position="145"/>
    </location>
</feature>
<dbReference type="InterPro" id="IPR009003">
    <property type="entry name" value="Peptidase_S1_PA"/>
</dbReference>
<comment type="caution">
    <text evidence="19">The sequence shown here is derived from an EMBL/GenBank/DDBJ whole genome shotgun (WGS) entry which is preliminary data.</text>
</comment>
<dbReference type="GO" id="GO:0042597">
    <property type="term" value="C:periplasmic space"/>
    <property type="evidence" value="ECO:0007669"/>
    <property type="project" value="UniProtKB-SubCell"/>
</dbReference>
<keyword evidence="20" id="KW-1185">Reference proteome</keyword>
<evidence type="ECO:0000313" key="19">
    <source>
        <dbReference type="EMBL" id="GIL41101.1"/>
    </source>
</evidence>
<dbReference type="GO" id="GO:0006508">
    <property type="term" value="P:proteolysis"/>
    <property type="evidence" value="ECO:0007669"/>
    <property type="project" value="UniProtKB-KW"/>
</dbReference>
<dbReference type="Gene3D" id="2.30.42.10">
    <property type="match status" value="2"/>
</dbReference>
<dbReference type="NCBIfam" id="TIGR02037">
    <property type="entry name" value="degP_htrA_DO"/>
    <property type="match status" value="1"/>
</dbReference>
<dbReference type="AlphaFoldDB" id="A0A8S8XGK2"/>
<dbReference type="Gene3D" id="2.40.10.120">
    <property type="match status" value="1"/>
</dbReference>
<dbReference type="SUPFAM" id="SSF50156">
    <property type="entry name" value="PDZ domain-like"/>
    <property type="match status" value="2"/>
</dbReference>
<dbReference type="RefSeq" id="WP_420244446.1">
    <property type="nucleotide sequence ID" value="NZ_BOPV01000001.1"/>
</dbReference>
<evidence type="ECO:0000256" key="1">
    <source>
        <dbReference type="ARBA" id="ARBA00001772"/>
    </source>
</evidence>
<dbReference type="SMART" id="SM00228">
    <property type="entry name" value="PDZ"/>
    <property type="match status" value="2"/>
</dbReference>
<evidence type="ECO:0000256" key="11">
    <source>
        <dbReference type="ARBA" id="ARBA00022825"/>
    </source>
</evidence>
<comment type="subcellular location">
    <subcellularLocation>
        <location evidence="2">Periplasm</location>
    </subcellularLocation>
</comment>
<evidence type="ECO:0000256" key="4">
    <source>
        <dbReference type="ARBA" id="ARBA00013035"/>
    </source>
</evidence>
<dbReference type="PRINTS" id="PR00834">
    <property type="entry name" value="PROTEASES2C"/>
</dbReference>
<feature type="domain" description="PDZ" evidence="18">
    <location>
        <begin position="424"/>
        <end position="506"/>
    </location>
</feature>
<evidence type="ECO:0000256" key="7">
    <source>
        <dbReference type="ARBA" id="ARBA00022729"/>
    </source>
</evidence>
<feature type="binding site" evidence="15">
    <location>
        <begin position="247"/>
        <end position="249"/>
    </location>
    <ligand>
        <name>substrate</name>
    </ligand>
</feature>
<feature type="active site" description="Charge relay system" evidence="14">
    <location>
        <position position="175"/>
    </location>
</feature>
<evidence type="ECO:0000256" key="15">
    <source>
        <dbReference type="PIRSR" id="PIRSR611782-2"/>
    </source>
</evidence>
<gene>
    <name evidence="19" type="ORF">TMPK1_33380</name>
</gene>
<dbReference type="InterPro" id="IPR041489">
    <property type="entry name" value="PDZ_6"/>
</dbReference>
<evidence type="ECO:0000256" key="13">
    <source>
        <dbReference type="ARBA" id="ARBA00032850"/>
    </source>
</evidence>
<reference evidence="19" key="1">
    <citation type="submission" date="2021-02" db="EMBL/GenBank/DDBJ databases">
        <title>Genome sequence of Rhodospirillales sp. strain TMPK1 isolated from soil.</title>
        <authorList>
            <person name="Nakai R."/>
            <person name="Kusada H."/>
            <person name="Tamaki H."/>
        </authorList>
    </citation>
    <scope>NUCLEOTIDE SEQUENCE</scope>
    <source>
        <strain evidence="19">TMPK1</strain>
    </source>
</reference>
<evidence type="ECO:0000259" key="18">
    <source>
        <dbReference type="PROSITE" id="PS50106"/>
    </source>
</evidence>
<comment type="catalytic activity">
    <reaction evidence="1">
        <text>Acts on substrates that are at least partially unfolded. The cleavage site P1 residue is normally between a pair of hydrophobic residues, such as Val-|-Val.</text>
        <dbReference type="EC" id="3.4.21.107"/>
    </reaction>
</comment>
<keyword evidence="8" id="KW-0677">Repeat</keyword>
<name>A0A8S8XGK2_9PROT</name>
<evidence type="ECO:0000256" key="3">
    <source>
        <dbReference type="ARBA" id="ARBA00010541"/>
    </source>
</evidence>
<evidence type="ECO:0000256" key="2">
    <source>
        <dbReference type="ARBA" id="ARBA00004418"/>
    </source>
</evidence>
<feature type="domain" description="PDZ" evidence="18">
    <location>
        <begin position="293"/>
        <end position="384"/>
    </location>
</feature>
<dbReference type="EC" id="3.4.21.107" evidence="4"/>
<keyword evidence="6 19" id="KW-0645">Protease</keyword>
<dbReference type="InterPro" id="IPR001478">
    <property type="entry name" value="PDZ"/>
</dbReference>
<dbReference type="InterPro" id="IPR036034">
    <property type="entry name" value="PDZ_sf"/>
</dbReference>
<dbReference type="GO" id="GO:0004252">
    <property type="term" value="F:serine-type endopeptidase activity"/>
    <property type="evidence" value="ECO:0007669"/>
    <property type="project" value="InterPro"/>
</dbReference>
<dbReference type="PANTHER" id="PTHR22939">
    <property type="entry name" value="SERINE PROTEASE FAMILY S1C HTRA-RELATED"/>
    <property type="match status" value="1"/>
</dbReference>
<evidence type="ECO:0000256" key="5">
    <source>
        <dbReference type="ARBA" id="ARBA00013958"/>
    </source>
</evidence>
<evidence type="ECO:0000256" key="14">
    <source>
        <dbReference type="PIRSR" id="PIRSR611782-1"/>
    </source>
</evidence>
<evidence type="ECO:0000256" key="17">
    <source>
        <dbReference type="SAM" id="SignalP"/>
    </source>
</evidence>
<comment type="similarity">
    <text evidence="3">Belongs to the peptidase S1C family.</text>
</comment>
<keyword evidence="10" id="KW-0378">Hydrolase</keyword>
<dbReference type="Proteomes" id="UP000681075">
    <property type="component" value="Unassembled WGS sequence"/>
</dbReference>
<evidence type="ECO:0000256" key="9">
    <source>
        <dbReference type="ARBA" id="ARBA00022764"/>
    </source>
</evidence>
<dbReference type="PANTHER" id="PTHR22939:SF130">
    <property type="entry name" value="PERIPLASMIC SERINE ENDOPROTEASE DEGP-LIKE-RELATED"/>
    <property type="match status" value="1"/>
</dbReference>
<protein>
    <recommendedName>
        <fullName evidence="5">Probable periplasmic serine endoprotease DegP-like</fullName>
        <ecNumber evidence="4">3.4.21.107</ecNumber>
    </recommendedName>
    <alternativeName>
        <fullName evidence="13">Protease Do</fullName>
    </alternativeName>
</protein>
<feature type="chain" id="PRO_5039334474" description="Probable periplasmic serine endoprotease DegP-like" evidence="17">
    <location>
        <begin position="35"/>
        <end position="522"/>
    </location>
</feature>
<feature type="binding site" evidence="15">
    <location>
        <position position="175"/>
    </location>
    <ligand>
        <name>substrate</name>
    </ligand>
</feature>
<keyword evidence="11" id="KW-0720">Serine protease</keyword>
<keyword evidence="7 17" id="KW-0732">Signal</keyword>
<evidence type="ECO:0000256" key="16">
    <source>
        <dbReference type="SAM" id="MobiDB-lite"/>
    </source>
</evidence>
<dbReference type="Pfam" id="PF17820">
    <property type="entry name" value="PDZ_6"/>
    <property type="match status" value="1"/>
</dbReference>
<dbReference type="CDD" id="cd10839">
    <property type="entry name" value="cpPDZ1_DegP-like"/>
    <property type="match status" value="1"/>
</dbReference>